<reference evidence="14" key="1">
    <citation type="submission" date="2020-06" db="EMBL/GenBank/DDBJ databases">
        <authorList>
            <consortium name="Plant Systems Biology data submission"/>
        </authorList>
    </citation>
    <scope>NUCLEOTIDE SEQUENCE</scope>
    <source>
        <strain evidence="14">D6</strain>
    </source>
</reference>
<feature type="compositionally biased region" description="Basic residues" evidence="10">
    <location>
        <begin position="66"/>
        <end position="76"/>
    </location>
</feature>
<dbReference type="SMART" id="SM00298">
    <property type="entry name" value="CHROMO"/>
    <property type="match status" value="2"/>
</dbReference>
<keyword evidence="3" id="KW-0547">Nucleotide-binding</keyword>
<feature type="region of interest" description="Disordered" evidence="10">
    <location>
        <begin position="1785"/>
        <end position="1819"/>
    </location>
</feature>
<protein>
    <submittedName>
        <fullName evidence="14">CHD3-type chromatin-remodeling factor PICKLE</fullName>
    </submittedName>
</protein>
<feature type="compositionally biased region" description="Basic residues" evidence="10">
    <location>
        <begin position="173"/>
        <end position="184"/>
    </location>
</feature>
<evidence type="ECO:0000256" key="6">
    <source>
        <dbReference type="ARBA" id="ARBA00023015"/>
    </source>
</evidence>
<dbReference type="GO" id="GO:0005634">
    <property type="term" value="C:nucleus"/>
    <property type="evidence" value="ECO:0007669"/>
    <property type="project" value="UniProtKB-SubCell"/>
</dbReference>
<dbReference type="InterPro" id="IPR016197">
    <property type="entry name" value="Chromo-like_dom_sf"/>
</dbReference>
<keyword evidence="9" id="KW-0175">Coiled coil</keyword>
<proteinExistence type="predicted"/>
<dbReference type="InterPro" id="IPR000953">
    <property type="entry name" value="Chromo/chromo_shadow_dom"/>
</dbReference>
<dbReference type="GO" id="GO:0005524">
    <property type="term" value="F:ATP binding"/>
    <property type="evidence" value="ECO:0007669"/>
    <property type="project" value="UniProtKB-KW"/>
</dbReference>
<dbReference type="InterPro" id="IPR014001">
    <property type="entry name" value="Helicase_ATP-bd"/>
</dbReference>
<dbReference type="Gene3D" id="2.40.50.40">
    <property type="match status" value="2"/>
</dbReference>
<dbReference type="PANTHER" id="PTHR45623">
    <property type="entry name" value="CHROMODOMAIN-HELICASE-DNA-BINDING PROTEIN 3-RELATED-RELATED"/>
    <property type="match status" value="1"/>
</dbReference>
<dbReference type="SUPFAM" id="SSF54160">
    <property type="entry name" value="Chromo domain-like"/>
    <property type="match status" value="2"/>
</dbReference>
<dbReference type="Pfam" id="PF00271">
    <property type="entry name" value="Helicase_C"/>
    <property type="match status" value="1"/>
</dbReference>
<keyword evidence="15" id="KW-1185">Reference proteome</keyword>
<feature type="domain" description="Helicase ATP-binding" evidence="12">
    <location>
        <begin position="491"/>
        <end position="689"/>
    </location>
</feature>
<feature type="region of interest" description="Disordered" evidence="10">
    <location>
        <begin position="1"/>
        <end position="221"/>
    </location>
</feature>
<evidence type="ECO:0000256" key="7">
    <source>
        <dbReference type="ARBA" id="ARBA00023163"/>
    </source>
</evidence>
<keyword evidence="6" id="KW-0805">Transcription regulation</keyword>
<dbReference type="GO" id="GO:0000785">
    <property type="term" value="C:chromatin"/>
    <property type="evidence" value="ECO:0007669"/>
    <property type="project" value="TreeGrafter"/>
</dbReference>
<feature type="compositionally biased region" description="Basic residues" evidence="10">
    <location>
        <begin position="144"/>
        <end position="165"/>
    </location>
</feature>
<dbReference type="InterPro" id="IPR001650">
    <property type="entry name" value="Helicase_C-like"/>
</dbReference>
<dbReference type="Pfam" id="PF00176">
    <property type="entry name" value="SNF2-rel_dom"/>
    <property type="match status" value="1"/>
</dbReference>
<gene>
    <name evidence="14" type="ORF">SEMRO_2_G001340.1</name>
</gene>
<evidence type="ECO:0000256" key="2">
    <source>
        <dbReference type="ARBA" id="ARBA00022737"/>
    </source>
</evidence>
<feature type="compositionally biased region" description="Acidic residues" evidence="10">
    <location>
        <begin position="37"/>
        <end position="62"/>
    </location>
</feature>
<sequence length="2320" mass="260237">MARRGNRDESMEDEPEGSSRKNPRRGTKPVAYTEEKAEVDDPMDVDPADEEASEGDADDELENAGRKSKPRSRRSKVAASKESIDEPERRKSSRSTKFRDSMKEPSDKAFQLVATSSSKKPNNRRKGNTSDMELDDDDEDNKPIKKTQRKSNKRGSQKQTKKQQKMAKETSTKHKSPARRHRQARPTIGHNSSADSDYDQSDQSIVDSEVTDDEESEEEPFKIQRILASRTEPKKVWTKICQTMNTSEIDFGSRWVQEEIDNDAHDDDDDYEERFLVKWADMSYMHVSWETEKDLTEQVEGAKTYLSTFFRKSHHGLLFDSDERCDGDYFDPAWTQVDRVLEVQFPEDCPCKAVKDEDKVTNEDLGIILDKEHPDFEVGLGREFLIKWGNAAYSEATYEYERDLILNEIDHKDQLKAFHNRRTKPTKDKAKKLQKEGEAEFRRLYKSVFGDKSDAQVEGGVEDYQRLLQERVYKNGGQLRDYQAEGVSWLMANFVNKRSSILADEMGLGKTLQTASFVNLIATSLNRRGPFLIVAPLSTLAHWQREFMGWTVLNTVVYHGSAQDRRYIREYEISHENFRPTDGVGFNQMYLKKCLPKKNKNFVGNPWMAEVVITTPELITADDFMELTAVQWECLVVDEAQKLKNHSSKLATNLRDPKFHFGHKLLLTGTPIQNTMQELFALLNFVDQDQFPDCNDFMEKYGDMKSKDNLDSLHEEIRPYILRRLKEDVEKSVPPKEETVIEVELTVTQKQYYRALYERNVKFLHKNKKKALDGPSLNNLGMQLRKCCNHLYLLNGIEEELRAKQRMEGQALSEGDILVKASGKLVLLDKLLPRLKENGHRILIFSQFKIMLDVLEDYLNARTLKFERIDGSITGKKRQQAIDRFQAKGAEGKELPFIMLLSTRAGGVGINLTAADTCIIFDSDFNPQNDLQAQARCHRIGQTKSVKVYRLLSRQTYEMQMFHMSSLKMGLDQAVLSGFETGSSGDGALSKDEVERLLRHGAYGIFSEDKEGAEAESNSFVQQDLDTILERRARTVIHDNVASKNNAGSTFSKARFSAPKGIEGKKGSNEEISIDDPQFWQKMVGEGQDDGEEDDLTGKRRKRNVTNYSEAHYGKKVEASLRLSDAEDDDDDEESGDDESYGSDDEGQKRERHRWGGSRPSDWKKDEAKKLIGLLHGHGYGALGWSRLVNELGAKNPHSEKEVQRMCWSILLTALCEIADEDAAHIKRRAVRAAEKKRDAPDGSSEQALGGVLAASKGDSASDPNNEESVQKCFDKLWIANASWAVIVLKDALAFAASTEPRSDEVLSRTVQTTEAPAKKDDISAKFAQSVWPSLKSRGWKAEILTDGANAGKTQYKYDGKQYLSPESVLGAVGNIHPELTNLTESMLSAAETSRQKSKESEAKLREKHLAMKAGTLAVKDLTDFLRKYAPLQLVFDRKSAKKLHMSARKMLHACTFLETAKALVKRAESVKGTSELIETLSASLHVEKRMSLPHPLWECKHDAVLIHAVAKHGWIDNDSSCRRITQDSAIRWGFPFDSATSPSDNEGTSANSVHDFIKGLRETAERAACFFNDHHDIIAEVKGFNQNVVIRAYALVHESSEETQAEDARPHWVVDEAALLASTGLQAGKTQEYVELPTKKDLAKRVKMILSRNAPMSFSNVAPAASTNEGAACVIDQSDRCNVFLAEVLKAVVKAPIPKSPKAIKTLCAVATEEALKRKESILSSLSLGKENEKKRQASDEMMETMQKIELSKKHIHKSSRQAKNVLRVLLSMEIIKSAKDPDFPAEAATRGGSLQKGAKEDTPSSKGKKEDSATGDRVLTRGMARCFNMNSGGPGVVSPEGNNDDLELTAMETLILTCVCSIGIPVWAENMSSHFAGEESKDPVDPSTQNELTLFWTGLGKVLISAAKEWHEGAVAKVEAYQAGYDRFEDKEESTAKMKARRKLATAIQLESVKELARAQAKEYAADPPIFAKKTVMLVERLRRKMGLQVGGSKKTTNQGLGPKIFDYIEEQLGLWAKNLDIVDDHDRTLSYTAADFFHDLPEEERDELEVITYLNKQDCKMLLIQITLLTRLRSLFIKHPKGELSTRIATAAKNCKVGDSWDDQPAWWGTTDDGPIHDVRLLEGLVEFGFGGVLDNARGFGPPSETQAQRSLRDNEFTLNKVQQRANQLTRELHNLERSDDVLRFLDKRRSKAGGKATGNPKAAKKGAAQKDDSGKDKKKQTALESFFSKTAASSKVSSVVVELSDAEDATKEAVARGVHIVPLDMSPKGDSRGNRADPDGFRLKDGGHDVVLLLGGKREGDESMESPSPEKKLRSS</sequence>
<dbReference type="GO" id="GO:0003677">
    <property type="term" value="F:DNA binding"/>
    <property type="evidence" value="ECO:0007669"/>
    <property type="project" value="TreeGrafter"/>
</dbReference>
<evidence type="ECO:0000256" key="5">
    <source>
        <dbReference type="ARBA" id="ARBA00022840"/>
    </source>
</evidence>
<dbReference type="SUPFAM" id="SSF52540">
    <property type="entry name" value="P-loop containing nucleoside triphosphate hydrolases"/>
    <property type="match status" value="2"/>
</dbReference>
<dbReference type="InterPro" id="IPR027417">
    <property type="entry name" value="P-loop_NTPase"/>
</dbReference>
<keyword evidence="7" id="KW-0804">Transcription</keyword>
<evidence type="ECO:0000259" key="13">
    <source>
        <dbReference type="PROSITE" id="PS51194"/>
    </source>
</evidence>
<name>A0A9N8D4B6_9STRA</name>
<dbReference type="Gene3D" id="3.40.50.10810">
    <property type="entry name" value="Tandem AAA-ATPase domain"/>
    <property type="match status" value="1"/>
</dbReference>
<dbReference type="SMART" id="SM00490">
    <property type="entry name" value="HELICc"/>
    <property type="match status" value="1"/>
</dbReference>
<comment type="caution">
    <text evidence="14">The sequence shown here is derived from an EMBL/GenBank/DDBJ whole genome shotgun (WGS) entry which is preliminary data.</text>
</comment>
<dbReference type="EMBL" id="CAICTM010000002">
    <property type="protein sequence ID" value="CAB9496158.1"/>
    <property type="molecule type" value="Genomic_DNA"/>
</dbReference>
<feature type="compositionally biased region" description="Basic and acidic residues" evidence="10">
    <location>
        <begin position="2212"/>
        <end position="2221"/>
    </location>
</feature>
<evidence type="ECO:0000256" key="9">
    <source>
        <dbReference type="SAM" id="Coils"/>
    </source>
</evidence>
<accession>A0A9N8D4B6</accession>
<dbReference type="InterPro" id="IPR038718">
    <property type="entry name" value="SNF2-like_sf"/>
</dbReference>
<dbReference type="PROSITE" id="PS50013">
    <property type="entry name" value="CHROMO_2"/>
    <property type="match status" value="1"/>
</dbReference>
<evidence type="ECO:0000256" key="3">
    <source>
        <dbReference type="ARBA" id="ARBA00022741"/>
    </source>
</evidence>
<feature type="domain" description="Helicase C-terminal" evidence="13">
    <location>
        <begin position="827"/>
        <end position="982"/>
    </location>
</feature>
<dbReference type="PROSITE" id="PS00598">
    <property type="entry name" value="CHROMO_1"/>
    <property type="match status" value="1"/>
</dbReference>
<feature type="coiled-coil region" evidence="9">
    <location>
        <begin position="2155"/>
        <end position="2182"/>
    </location>
</feature>
<feature type="compositionally biased region" description="Basic and acidic residues" evidence="10">
    <location>
        <begin position="2271"/>
        <end position="2292"/>
    </location>
</feature>
<dbReference type="GO" id="GO:0042393">
    <property type="term" value="F:histone binding"/>
    <property type="evidence" value="ECO:0007669"/>
    <property type="project" value="TreeGrafter"/>
</dbReference>
<evidence type="ECO:0000256" key="1">
    <source>
        <dbReference type="ARBA" id="ARBA00004123"/>
    </source>
</evidence>
<feature type="region of interest" description="Disordered" evidence="10">
    <location>
        <begin position="2193"/>
        <end position="2221"/>
    </location>
</feature>
<feature type="compositionally biased region" description="Acidic residues" evidence="10">
    <location>
        <begin position="209"/>
        <end position="218"/>
    </location>
</feature>
<dbReference type="CDD" id="cd18793">
    <property type="entry name" value="SF2_C_SNF"/>
    <property type="match status" value="1"/>
</dbReference>
<dbReference type="OrthoDB" id="5857104at2759"/>
<comment type="subcellular location">
    <subcellularLocation>
        <location evidence="1">Nucleus</location>
    </subcellularLocation>
</comment>
<dbReference type="PANTHER" id="PTHR45623:SF11">
    <property type="entry name" value="KISMET, ISOFORM C"/>
    <property type="match status" value="1"/>
</dbReference>
<feature type="region of interest" description="Disordered" evidence="10">
    <location>
        <begin position="1051"/>
        <end position="1163"/>
    </location>
</feature>
<feature type="compositionally biased region" description="Basic and acidic residues" evidence="10">
    <location>
        <begin position="97"/>
        <end position="107"/>
    </location>
</feature>
<evidence type="ECO:0000256" key="4">
    <source>
        <dbReference type="ARBA" id="ARBA00022801"/>
    </source>
</evidence>
<evidence type="ECO:0000259" key="12">
    <source>
        <dbReference type="PROSITE" id="PS51192"/>
    </source>
</evidence>
<keyword evidence="4" id="KW-0378">Hydrolase</keyword>
<feature type="compositionally biased region" description="Basic and acidic residues" evidence="10">
    <location>
        <begin position="1799"/>
        <end position="1816"/>
    </location>
</feature>
<organism evidence="14 15">
    <name type="scientific">Seminavis robusta</name>
    <dbReference type="NCBI Taxonomy" id="568900"/>
    <lineage>
        <taxon>Eukaryota</taxon>
        <taxon>Sar</taxon>
        <taxon>Stramenopiles</taxon>
        <taxon>Ochrophyta</taxon>
        <taxon>Bacillariophyta</taxon>
        <taxon>Bacillariophyceae</taxon>
        <taxon>Bacillariophycidae</taxon>
        <taxon>Naviculales</taxon>
        <taxon>Naviculaceae</taxon>
        <taxon>Seminavis</taxon>
    </lineage>
</organism>
<keyword evidence="5" id="KW-0067">ATP-binding</keyword>
<dbReference type="GO" id="GO:0016887">
    <property type="term" value="F:ATP hydrolysis activity"/>
    <property type="evidence" value="ECO:0007669"/>
    <property type="project" value="TreeGrafter"/>
</dbReference>
<feature type="domain" description="Chromo" evidence="11">
    <location>
        <begin position="255"/>
        <end position="312"/>
    </location>
</feature>
<evidence type="ECO:0000256" key="8">
    <source>
        <dbReference type="ARBA" id="ARBA00023242"/>
    </source>
</evidence>
<dbReference type="InterPro" id="IPR023779">
    <property type="entry name" value="Chromodomain_CS"/>
</dbReference>
<dbReference type="PROSITE" id="PS51192">
    <property type="entry name" value="HELICASE_ATP_BIND_1"/>
    <property type="match status" value="1"/>
</dbReference>
<dbReference type="Gene3D" id="3.40.50.300">
    <property type="entry name" value="P-loop containing nucleotide triphosphate hydrolases"/>
    <property type="match status" value="1"/>
</dbReference>
<dbReference type="GO" id="GO:0140658">
    <property type="term" value="F:ATP-dependent chromatin remodeler activity"/>
    <property type="evidence" value="ECO:0007669"/>
    <property type="project" value="TreeGrafter"/>
</dbReference>
<evidence type="ECO:0000313" key="14">
    <source>
        <dbReference type="EMBL" id="CAB9496158.1"/>
    </source>
</evidence>
<dbReference type="InterPro" id="IPR049730">
    <property type="entry name" value="SNF2/RAD54-like_C"/>
</dbReference>
<keyword evidence="8" id="KW-0539">Nucleus</keyword>
<dbReference type="PROSITE" id="PS51194">
    <property type="entry name" value="HELICASE_CTER"/>
    <property type="match status" value="1"/>
</dbReference>
<feature type="region of interest" description="Disordered" evidence="10">
    <location>
        <begin position="2268"/>
        <end position="2320"/>
    </location>
</feature>
<evidence type="ECO:0000256" key="10">
    <source>
        <dbReference type="SAM" id="MobiDB-lite"/>
    </source>
</evidence>
<dbReference type="Proteomes" id="UP001153069">
    <property type="component" value="Unassembled WGS sequence"/>
</dbReference>
<dbReference type="GO" id="GO:0003682">
    <property type="term" value="F:chromatin binding"/>
    <property type="evidence" value="ECO:0007669"/>
    <property type="project" value="TreeGrafter"/>
</dbReference>
<dbReference type="SMART" id="SM00487">
    <property type="entry name" value="DEXDc"/>
    <property type="match status" value="1"/>
</dbReference>
<evidence type="ECO:0000259" key="11">
    <source>
        <dbReference type="PROSITE" id="PS50013"/>
    </source>
</evidence>
<keyword evidence="2" id="KW-0677">Repeat</keyword>
<feature type="compositionally biased region" description="Acidic residues" evidence="10">
    <location>
        <begin position="1126"/>
        <end position="1145"/>
    </location>
</feature>
<dbReference type="InterPro" id="IPR000330">
    <property type="entry name" value="SNF2_N"/>
</dbReference>
<evidence type="ECO:0000313" key="15">
    <source>
        <dbReference type="Proteomes" id="UP001153069"/>
    </source>
</evidence>